<evidence type="ECO:0000256" key="5">
    <source>
        <dbReference type="ARBA" id="ARBA00023136"/>
    </source>
</evidence>
<comment type="similarity">
    <text evidence="7">Belongs to the TonB-dependent receptor family.</text>
</comment>
<keyword evidence="3 7" id="KW-1134">Transmembrane beta strand</keyword>
<dbReference type="SUPFAM" id="SSF56935">
    <property type="entry name" value="Porins"/>
    <property type="match status" value="1"/>
</dbReference>
<dbReference type="AlphaFoldDB" id="A0AAI8C874"/>
<keyword evidence="8" id="KW-0732">Signal</keyword>
<feature type="signal peptide" evidence="8">
    <location>
        <begin position="1"/>
        <end position="26"/>
    </location>
</feature>
<dbReference type="InterPro" id="IPR023997">
    <property type="entry name" value="TonB-dep_OMP_SusC/RagA_CS"/>
</dbReference>
<dbReference type="InterPro" id="IPR037066">
    <property type="entry name" value="Plug_dom_sf"/>
</dbReference>
<evidence type="ECO:0000256" key="2">
    <source>
        <dbReference type="ARBA" id="ARBA00022448"/>
    </source>
</evidence>
<sequence length="1103" mass="124313">MKNKYKKIKFPVIALACLMWSNITLGQSPSQINLALPKSELTINELIKTIEKQTSIKIYYTDELPQSTKVNFSSKTLTLQQILSSLQAKVNLSYKLEDNLLSIKKGNSSIALSMLKGRVLDNNGLTLPGATIENLSNIQSTITDLDGNFDIKANPNDLIKVSFIGFQDQMVKASSMMNIKMREEASNLDEIVVIGYGTAKKKDITGSVGQVSGDAIEQRNTTQLSQALQGQLSGVMVTRNSSKTGAKANIKVRGVTTIGNTDPLIVVDGVAQDDMDQVNTNDIEEISVLKDAAAASIYGARAAAGVILITTKRAKDNEFHFSYKSDYAFEKPTMMPKSVGYKRYMEMINEMSWNDAGTAPGGEYGIYSKQDIDNWYQKNLENPNKYPITDWQDLLLKDSAAKERHSFSLSGGGERIKTRASVDYENIKAIYDIENYKRIMTRVNNNIKVNDFISGDIDLSYNTTQQTSPVNDPVWEAMRYAPVYAATWQDGRIAEGKSGSNAYASLYHGGTKRHHSDKIYGRVALNFTPIQDLKVSLVLAPQLAFDRRKNFTKKIEYYDAENPERFSGYINGHTNNTLIENRNESKILTKQVLATYTKDLKKHSINLLLGYEDNYSSIDNLGAKAMNMELPNFPYLDLAPVEFMTNSGDKTETAYQSLFSRLIYSFDNKYHLQANIRRDGSSRFHKDHRWGIFPSFSAGWTVSEENFMKNQNVISYLKLRGSWGTLGNERIGNYPYQSSINFSNTLFYKDNQIISALTAAQTQYAIQNITWETTESIDFGLDINFLRNRLSITADYYKKKTRDMLLELEIPAFMGFENPQQNAGNMHTEGWDLDINWRDQIGDLKYSIGANLSDSRTTMGDLGGRIVMSNGKIIRQGTSFNEWYGYISDGLFQNKEQIDNSPKLSNAVKPGDIKYLDISGPDGVPDGIISPDYDRVPLGSSLPRYIFGGHINLDYKGVELGIAFQGVGKQKSLLTENQIRPFQSSWTSPMQEIDGQYWSPYNTVEQNLNAKYPRLSHISAENNNYKMSDFWLINGAYFRIKNITLAYNFPKDLVNSVHLDKLKVFISLNDYFTFSNFPKGYDPESAYNAYIAKSFNFGVSVNF</sequence>
<dbReference type="RefSeq" id="WP_058699815.1">
    <property type="nucleotide sequence ID" value="NZ_CP013690.1"/>
</dbReference>
<dbReference type="InterPro" id="IPR012910">
    <property type="entry name" value="Plug_dom"/>
</dbReference>
<evidence type="ECO:0000313" key="11">
    <source>
        <dbReference type="Proteomes" id="UP000069030"/>
    </source>
</evidence>
<keyword evidence="6 7" id="KW-0998">Cell outer membrane</keyword>
<evidence type="ECO:0000256" key="4">
    <source>
        <dbReference type="ARBA" id="ARBA00022692"/>
    </source>
</evidence>
<feature type="domain" description="TonB-dependent receptor plug" evidence="9">
    <location>
        <begin position="200"/>
        <end position="306"/>
    </location>
</feature>
<name>A0AAI8C874_9FLAO</name>
<evidence type="ECO:0000256" key="3">
    <source>
        <dbReference type="ARBA" id="ARBA00022452"/>
    </source>
</evidence>
<evidence type="ECO:0000259" key="9">
    <source>
        <dbReference type="Pfam" id="PF07715"/>
    </source>
</evidence>
<evidence type="ECO:0000256" key="1">
    <source>
        <dbReference type="ARBA" id="ARBA00004571"/>
    </source>
</evidence>
<dbReference type="InterPro" id="IPR036942">
    <property type="entry name" value="Beta-barrel_TonB_sf"/>
</dbReference>
<dbReference type="NCBIfam" id="TIGR04057">
    <property type="entry name" value="SusC_RagA_signa"/>
    <property type="match status" value="1"/>
</dbReference>
<accession>A0AAI8C874</accession>
<dbReference type="EMBL" id="CP013690">
    <property type="protein sequence ID" value="ALU27929.1"/>
    <property type="molecule type" value="Genomic_DNA"/>
</dbReference>
<protein>
    <submittedName>
        <fullName evidence="10">SusC/RagA family TonB-linked outer membrane protein</fullName>
    </submittedName>
</protein>
<dbReference type="InterPro" id="IPR008969">
    <property type="entry name" value="CarboxyPept-like_regulatory"/>
</dbReference>
<dbReference type="SUPFAM" id="SSF49464">
    <property type="entry name" value="Carboxypeptidase regulatory domain-like"/>
    <property type="match status" value="1"/>
</dbReference>
<organism evidence="10 11">
    <name type="scientific">Myroides odoratimimus</name>
    <dbReference type="NCBI Taxonomy" id="76832"/>
    <lineage>
        <taxon>Bacteria</taxon>
        <taxon>Pseudomonadati</taxon>
        <taxon>Bacteroidota</taxon>
        <taxon>Flavobacteriia</taxon>
        <taxon>Flavobacteriales</taxon>
        <taxon>Flavobacteriaceae</taxon>
        <taxon>Myroides</taxon>
    </lineage>
</organism>
<dbReference type="NCBIfam" id="TIGR04056">
    <property type="entry name" value="OMP_RagA_SusC"/>
    <property type="match status" value="1"/>
</dbReference>
<feature type="chain" id="PRO_5042548927" evidence="8">
    <location>
        <begin position="27"/>
        <end position="1103"/>
    </location>
</feature>
<evidence type="ECO:0000256" key="8">
    <source>
        <dbReference type="SAM" id="SignalP"/>
    </source>
</evidence>
<dbReference type="PROSITE" id="PS52016">
    <property type="entry name" value="TONB_DEPENDENT_REC_3"/>
    <property type="match status" value="1"/>
</dbReference>
<reference evidence="10 11" key="1">
    <citation type="journal article" date="2016" name="J. Zhejiang Univ. Sci. B">
        <title>Antibiotic resistance mechanisms of Myroides sp.</title>
        <authorList>
            <person name="Hu S."/>
            <person name="Yuan S."/>
            <person name="Qu H."/>
            <person name="Jiang T."/>
            <person name="Zhou Y."/>
            <person name="Wang M."/>
            <person name="Ming D."/>
        </authorList>
    </citation>
    <scope>NUCLEOTIDE SEQUENCE [LARGE SCALE GENOMIC DNA]</scope>
    <source>
        <strain evidence="10 11">PR63039</strain>
    </source>
</reference>
<dbReference type="InterPro" id="IPR023996">
    <property type="entry name" value="TonB-dep_OMP_SusC/RagA"/>
</dbReference>
<keyword evidence="4 7" id="KW-0812">Transmembrane</keyword>
<comment type="subcellular location">
    <subcellularLocation>
        <location evidence="1 7">Cell outer membrane</location>
        <topology evidence="1 7">Multi-pass membrane protein</topology>
    </subcellularLocation>
</comment>
<dbReference type="InterPro" id="IPR039426">
    <property type="entry name" value="TonB-dep_rcpt-like"/>
</dbReference>
<proteinExistence type="inferred from homology"/>
<dbReference type="Gene3D" id="2.40.170.20">
    <property type="entry name" value="TonB-dependent receptor, beta-barrel domain"/>
    <property type="match status" value="1"/>
</dbReference>
<evidence type="ECO:0000313" key="10">
    <source>
        <dbReference type="EMBL" id="ALU27929.1"/>
    </source>
</evidence>
<dbReference type="KEGG" id="mod:AS202_18030"/>
<dbReference type="Pfam" id="PF07715">
    <property type="entry name" value="Plug"/>
    <property type="match status" value="1"/>
</dbReference>
<keyword evidence="2 7" id="KW-0813">Transport</keyword>
<evidence type="ECO:0000256" key="6">
    <source>
        <dbReference type="ARBA" id="ARBA00023237"/>
    </source>
</evidence>
<dbReference type="Pfam" id="PF13715">
    <property type="entry name" value="CarbopepD_reg_2"/>
    <property type="match status" value="1"/>
</dbReference>
<dbReference type="Gene3D" id="2.170.130.10">
    <property type="entry name" value="TonB-dependent receptor, plug domain"/>
    <property type="match status" value="1"/>
</dbReference>
<dbReference type="GO" id="GO:0009279">
    <property type="term" value="C:cell outer membrane"/>
    <property type="evidence" value="ECO:0007669"/>
    <property type="project" value="UniProtKB-SubCell"/>
</dbReference>
<evidence type="ECO:0000256" key="7">
    <source>
        <dbReference type="PROSITE-ProRule" id="PRU01360"/>
    </source>
</evidence>
<dbReference type="Proteomes" id="UP000069030">
    <property type="component" value="Chromosome"/>
</dbReference>
<gene>
    <name evidence="10" type="ORF">AS202_18030</name>
</gene>
<keyword evidence="5 7" id="KW-0472">Membrane</keyword>